<evidence type="ECO:0000256" key="3">
    <source>
        <dbReference type="PROSITE-ProRule" id="PRU00557"/>
    </source>
</evidence>
<evidence type="ECO:0000313" key="7">
    <source>
        <dbReference type="Proteomes" id="UP001175271"/>
    </source>
</evidence>
<dbReference type="InterPro" id="IPR050733">
    <property type="entry name" value="Vitellogenin/Apolipophorin"/>
</dbReference>
<evidence type="ECO:0000259" key="5">
    <source>
        <dbReference type="PROSITE" id="PS51211"/>
    </source>
</evidence>
<organism evidence="6 7">
    <name type="scientific">Steinernema hermaphroditum</name>
    <dbReference type="NCBI Taxonomy" id="289476"/>
    <lineage>
        <taxon>Eukaryota</taxon>
        <taxon>Metazoa</taxon>
        <taxon>Ecdysozoa</taxon>
        <taxon>Nematoda</taxon>
        <taxon>Chromadorea</taxon>
        <taxon>Rhabditida</taxon>
        <taxon>Tylenchina</taxon>
        <taxon>Panagrolaimomorpha</taxon>
        <taxon>Strongyloidoidea</taxon>
        <taxon>Steinernematidae</taxon>
        <taxon>Steinernema</taxon>
    </lineage>
</organism>
<comment type="caution">
    <text evidence="3">Lacks conserved residue(s) required for the propagation of feature annotation.</text>
</comment>
<dbReference type="PROSITE" id="PS51211">
    <property type="entry name" value="VITELLOGENIN"/>
    <property type="match status" value="1"/>
</dbReference>
<dbReference type="PANTHER" id="PTHR23345:SF15">
    <property type="entry name" value="VITELLOGENIN 1-RELATED"/>
    <property type="match status" value="1"/>
</dbReference>
<dbReference type="Pfam" id="PF01347">
    <property type="entry name" value="Vitellogenin_N"/>
    <property type="match status" value="1"/>
</dbReference>
<name>A0AA39H752_9BILA</name>
<dbReference type="InterPro" id="IPR015816">
    <property type="entry name" value="Vitellinogen_b-sht_N"/>
</dbReference>
<comment type="caution">
    <text evidence="6">The sequence shown here is derived from an EMBL/GenBank/DDBJ whole genome shotgun (WGS) entry which is preliminary data.</text>
</comment>
<evidence type="ECO:0000313" key="6">
    <source>
        <dbReference type="EMBL" id="KAK0399463.1"/>
    </source>
</evidence>
<keyword evidence="1 4" id="KW-0732">Signal</keyword>
<protein>
    <recommendedName>
        <fullName evidence="5">Vitellogenin domain-containing protein</fullName>
    </recommendedName>
</protein>
<dbReference type="PANTHER" id="PTHR23345">
    <property type="entry name" value="VITELLOGENIN-RELATED"/>
    <property type="match status" value="1"/>
</dbReference>
<feature type="domain" description="Vitellogenin" evidence="5">
    <location>
        <begin position="22"/>
        <end position="377"/>
    </location>
</feature>
<dbReference type="EMBL" id="JAUCMV010000005">
    <property type="protein sequence ID" value="KAK0399463.1"/>
    <property type="molecule type" value="Genomic_DNA"/>
</dbReference>
<proteinExistence type="predicted"/>
<sequence length="377" mass="42984">MKWLLVVGLCALAFGSSAYPSDQERSSTLFEYRTQVATGIPSASDLHSITQFSAKVSVSSTVSENFLQLSDIGVGVFNDEVKKVDQLLPKKVFTKIALAQHQHEELRFPVKFYKEHGLVVNITFDERDSMWSKNLKKAVLNHSSANSFRTNPRKSESVMELIEDAKKEVTLEGECNVLYTAPKEWKKTDDSQKQWSITKTVDFSKCKQTADVSYDNLFSWFCSQDFGCKNVTEVPLGDRAMYRSSMYAYVYSEKQWKKIDSFSRYVVHNVIQRHNTDMVTSVVTKVKLVAGTSPNTPEKPRNGKDVSLLYSTEKGPPFRKTHWAHRSAEFTDIKQMLKGVANSADDKNRGISFRITVLYHKLVHSFRRITVDDLKKV</sequence>
<dbReference type="Gene3D" id="2.30.230.10">
    <property type="entry name" value="Lipovitellin, beta-sheet shell regions, chain A"/>
    <property type="match status" value="1"/>
</dbReference>
<evidence type="ECO:0000256" key="2">
    <source>
        <dbReference type="ARBA" id="ARBA00022761"/>
    </source>
</evidence>
<feature type="chain" id="PRO_5041403764" description="Vitellogenin domain-containing protein" evidence="4">
    <location>
        <begin position="19"/>
        <end position="377"/>
    </location>
</feature>
<dbReference type="SUPFAM" id="SSF56968">
    <property type="entry name" value="Lipovitellin-phosvitin complex, beta-sheet shell regions"/>
    <property type="match status" value="1"/>
</dbReference>
<keyword evidence="7" id="KW-1185">Reference proteome</keyword>
<accession>A0AA39H752</accession>
<evidence type="ECO:0000256" key="4">
    <source>
        <dbReference type="SAM" id="SignalP"/>
    </source>
</evidence>
<dbReference type="Proteomes" id="UP001175271">
    <property type="component" value="Unassembled WGS sequence"/>
</dbReference>
<feature type="signal peptide" evidence="4">
    <location>
        <begin position="1"/>
        <end position="18"/>
    </location>
</feature>
<dbReference type="InterPro" id="IPR001747">
    <property type="entry name" value="Vitellogenin_N"/>
</dbReference>
<evidence type="ECO:0000256" key="1">
    <source>
        <dbReference type="ARBA" id="ARBA00022729"/>
    </source>
</evidence>
<gene>
    <name evidence="6" type="ORF">QR680_003062</name>
</gene>
<reference evidence="6" key="1">
    <citation type="submission" date="2023-06" db="EMBL/GenBank/DDBJ databases">
        <title>Genomic analysis of the entomopathogenic nematode Steinernema hermaphroditum.</title>
        <authorList>
            <person name="Schwarz E.M."/>
            <person name="Heppert J.K."/>
            <person name="Baniya A."/>
            <person name="Schwartz H.T."/>
            <person name="Tan C.-H."/>
            <person name="Antoshechkin I."/>
            <person name="Sternberg P.W."/>
            <person name="Goodrich-Blair H."/>
            <person name="Dillman A.R."/>
        </authorList>
    </citation>
    <scope>NUCLEOTIDE SEQUENCE</scope>
    <source>
        <strain evidence="6">PS9179</strain>
        <tissue evidence="6">Whole animal</tissue>
    </source>
</reference>
<dbReference type="AlphaFoldDB" id="A0AA39H752"/>
<keyword evidence="2" id="KW-0758">Storage protein</keyword>
<dbReference type="InterPro" id="IPR015819">
    <property type="entry name" value="Lipid_transp_b-sht_shell"/>
</dbReference>
<dbReference type="GO" id="GO:0005319">
    <property type="term" value="F:lipid transporter activity"/>
    <property type="evidence" value="ECO:0007669"/>
    <property type="project" value="InterPro"/>
</dbReference>